<dbReference type="PRINTS" id="PR00326">
    <property type="entry name" value="GTP1OBG"/>
</dbReference>
<evidence type="ECO:0000313" key="11">
    <source>
        <dbReference type="Proteomes" id="UP001055712"/>
    </source>
</evidence>
<dbReference type="HAMAP" id="MF_00195">
    <property type="entry name" value="GTPase_Der"/>
    <property type="match status" value="1"/>
</dbReference>
<name>A0A9D4YYD2_CHLVU</name>
<reference evidence="10" key="1">
    <citation type="journal article" date="2019" name="Plant J.">
        <title>Chlorella vulgaris genome assembly and annotation reveals the molecular basis for metabolic acclimation to high light conditions.</title>
        <authorList>
            <person name="Cecchin M."/>
            <person name="Marcolungo L."/>
            <person name="Rossato M."/>
            <person name="Girolomoni L."/>
            <person name="Cosentino E."/>
            <person name="Cuine S."/>
            <person name="Li-Beisson Y."/>
            <person name="Delledonne M."/>
            <person name="Ballottari M."/>
        </authorList>
    </citation>
    <scope>NUCLEOTIDE SEQUENCE</scope>
    <source>
        <strain evidence="10">211/11P</strain>
    </source>
</reference>
<evidence type="ECO:0000256" key="5">
    <source>
        <dbReference type="ARBA" id="ARBA00022741"/>
    </source>
</evidence>
<dbReference type="NCBIfam" id="TIGR00231">
    <property type="entry name" value="small_GTP"/>
    <property type="match status" value="2"/>
</dbReference>
<comment type="similarity">
    <text evidence="1">Belongs to the TRAFAC class TrmE-Era-EngA-EngB-Septin-like GTPase superfamily. EngA (Der) GTPase family.</text>
</comment>
<dbReference type="Proteomes" id="UP001055712">
    <property type="component" value="Unassembled WGS sequence"/>
</dbReference>
<keyword evidence="11" id="KW-1185">Reference proteome</keyword>
<evidence type="ECO:0000256" key="8">
    <source>
        <dbReference type="SAM" id="MobiDB-lite"/>
    </source>
</evidence>
<organism evidence="10 11">
    <name type="scientific">Chlorella vulgaris</name>
    <name type="common">Green alga</name>
    <dbReference type="NCBI Taxonomy" id="3077"/>
    <lineage>
        <taxon>Eukaryota</taxon>
        <taxon>Viridiplantae</taxon>
        <taxon>Chlorophyta</taxon>
        <taxon>core chlorophytes</taxon>
        <taxon>Trebouxiophyceae</taxon>
        <taxon>Chlorellales</taxon>
        <taxon>Chlorellaceae</taxon>
        <taxon>Chlorella clade</taxon>
        <taxon>Chlorella</taxon>
    </lineage>
</organism>
<dbReference type="InterPro" id="IPR006073">
    <property type="entry name" value="GTP-bd"/>
</dbReference>
<dbReference type="FunFam" id="3.30.300.20:FF:000004">
    <property type="entry name" value="GTPase Der"/>
    <property type="match status" value="1"/>
</dbReference>
<feature type="region of interest" description="Disordered" evidence="8">
    <location>
        <begin position="1"/>
        <end position="101"/>
    </location>
</feature>
<dbReference type="OrthoDB" id="8954335at2759"/>
<evidence type="ECO:0000256" key="2">
    <source>
        <dbReference type="ARBA" id="ARBA00020953"/>
    </source>
</evidence>
<dbReference type="Pfam" id="PF01926">
    <property type="entry name" value="MMR_HSR1"/>
    <property type="match status" value="2"/>
</dbReference>
<dbReference type="Gene3D" id="3.40.50.300">
    <property type="entry name" value="P-loop containing nucleotide triphosphate hydrolases"/>
    <property type="match status" value="2"/>
</dbReference>
<gene>
    <name evidence="10" type="ORF">D9Q98_004229</name>
</gene>
<dbReference type="CDD" id="cd01895">
    <property type="entry name" value="EngA2"/>
    <property type="match status" value="1"/>
</dbReference>
<dbReference type="CDD" id="cd01894">
    <property type="entry name" value="EngA1"/>
    <property type="match status" value="1"/>
</dbReference>
<dbReference type="EMBL" id="SIDB01000005">
    <property type="protein sequence ID" value="KAI3432686.1"/>
    <property type="molecule type" value="Genomic_DNA"/>
</dbReference>
<dbReference type="InterPro" id="IPR032859">
    <property type="entry name" value="KH_dom-like"/>
</dbReference>
<feature type="compositionally biased region" description="Low complexity" evidence="8">
    <location>
        <begin position="66"/>
        <end position="84"/>
    </location>
</feature>
<feature type="domain" description="EngA-type G" evidence="9">
    <location>
        <begin position="415"/>
        <end position="595"/>
    </location>
</feature>
<proteinExistence type="inferred from homology"/>
<feature type="compositionally biased region" description="Polar residues" evidence="8">
    <location>
        <begin position="1"/>
        <end position="12"/>
    </location>
</feature>
<protein>
    <recommendedName>
        <fullName evidence="2">GTPase Der</fullName>
    </recommendedName>
    <alternativeName>
        <fullName evidence="7">GTP-binding protein EngA</fullName>
    </alternativeName>
</protein>
<evidence type="ECO:0000256" key="7">
    <source>
        <dbReference type="ARBA" id="ARBA00032345"/>
    </source>
</evidence>
<dbReference type="GO" id="GO:0009507">
    <property type="term" value="C:chloroplast"/>
    <property type="evidence" value="ECO:0007669"/>
    <property type="project" value="TreeGrafter"/>
</dbReference>
<dbReference type="AlphaFoldDB" id="A0A9D4YYD2"/>
<dbReference type="FunFam" id="3.40.50.300:FF:001185">
    <property type="entry name" value="GTPase Der"/>
    <property type="match status" value="1"/>
</dbReference>
<dbReference type="FunFam" id="3.40.50.300:FF:000040">
    <property type="entry name" value="GTPase Der"/>
    <property type="match status" value="1"/>
</dbReference>
<dbReference type="Gene3D" id="3.30.300.20">
    <property type="match status" value="1"/>
</dbReference>
<keyword evidence="3" id="KW-0690">Ribosome biogenesis</keyword>
<dbReference type="SUPFAM" id="SSF52540">
    <property type="entry name" value="P-loop containing nucleoside triphosphate hydrolases"/>
    <property type="match status" value="2"/>
</dbReference>
<feature type="region of interest" description="Disordered" evidence="8">
    <location>
        <begin position="167"/>
        <end position="211"/>
    </location>
</feature>
<keyword evidence="4" id="KW-0677">Repeat</keyword>
<dbReference type="Pfam" id="PF14714">
    <property type="entry name" value="KH_dom-like"/>
    <property type="match status" value="1"/>
</dbReference>
<dbReference type="InterPro" id="IPR016484">
    <property type="entry name" value="GTPase_Der"/>
</dbReference>
<dbReference type="GO" id="GO:0005525">
    <property type="term" value="F:GTP binding"/>
    <property type="evidence" value="ECO:0007669"/>
    <property type="project" value="UniProtKB-KW"/>
</dbReference>
<feature type="compositionally biased region" description="Low complexity" evidence="8">
    <location>
        <begin position="91"/>
        <end position="101"/>
    </location>
</feature>
<evidence type="ECO:0000259" key="9">
    <source>
        <dbReference type="PROSITE" id="PS51712"/>
    </source>
</evidence>
<dbReference type="NCBIfam" id="TIGR03594">
    <property type="entry name" value="GTPase_EngA"/>
    <property type="match status" value="1"/>
</dbReference>
<dbReference type="GO" id="GO:0042254">
    <property type="term" value="P:ribosome biogenesis"/>
    <property type="evidence" value="ECO:0007669"/>
    <property type="project" value="UniProtKB-KW"/>
</dbReference>
<feature type="compositionally biased region" description="Low complexity" evidence="8">
    <location>
        <begin position="45"/>
        <end position="56"/>
    </location>
</feature>
<evidence type="ECO:0000256" key="6">
    <source>
        <dbReference type="ARBA" id="ARBA00023134"/>
    </source>
</evidence>
<dbReference type="InterPro" id="IPR005225">
    <property type="entry name" value="Small_GTP-bd"/>
</dbReference>
<dbReference type="InterPro" id="IPR027417">
    <property type="entry name" value="P-loop_NTPase"/>
</dbReference>
<keyword evidence="6" id="KW-0342">GTP-binding</keyword>
<sequence length="686" mass="73335">MSLASQLTNSLAGAQLPPGRGAAFKQAASSGSALRLPSRPQRQLAGSIRAAAGASRRSGRSGGSGRAEVPVVDPAAAEELAGQLAEEREQSAAAAAALSEEQQQQVEVLAAAISKKLEAVAESDSWTPDQMLSDAELEGFVEFGADQEEVLATQRRLKQQQRAAAAAADVEAPAAGPSDAVPGVDEETGSKRPSRRSRGAAAAREAASRQQVPDDLLPKVAIIGRPNVGKSALFNRIVGSQVAIVYDFPGVTRDRLYTRGFWGNREFLCIDTGGLMSDAEKLPKEQQEQARVSISAAGLPGAIERQAAAAVEEADVLVLVVDGQTGGTSADEEIQTWLRRMHPNKPVVLAVNKCENASKADLQAAEFWSSGLEPFPVSAISGSGTGEFMERLASVLPPPPSESEAADMLADSGSLSVAIIGRPNVGKSSLLNALVGEERSIVSSMAGTTRDAIDTDVTLTDGRKFKLVDTAGVRKRTAVASSKDGAEPLSVERAFRAVRRSEVVVLVLDAAEGVTTQDFRLSEYIAAEGRACVIAVNKWDTIALKTDKTLADYEADVRAQLRPIEWANIVFISAKTGQRVKRVLDASTAAAEEHRRRITTSTMNLVLREAQGWRMPPVTSGRRGRIYYGTQAGIKPPTFVLFCNDAKLFPDDYKKFIERQFRENVGFPGSPLRLYWRGKQGKMELS</sequence>
<comment type="caution">
    <text evidence="10">The sequence shown here is derived from an EMBL/GenBank/DDBJ whole genome shotgun (WGS) entry which is preliminary data.</text>
</comment>
<dbReference type="InterPro" id="IPR015946">
    <property type="entry name" value="KH_dom-like_a/b"/>
</dbReference>
<evidence type="ECO:0000256" key="4">
    <source>
        <dbReference type="ARBA" id="ARBA00022737"/>
    </source>
</evidence>
<dbReference type="PANTHER" id="PTHR43834">
    <property type="entry name" value="GTPASE DER"/>
    <property type="match status" value="1"/>
</dbReference>
<reference evidence="10" key="2">
    <citation type="submission" date="2020-11" db="EMBL/GenBank/DDBJ databases">
        <authorList>
            <person name="Cecchin M."/>
            <person name="Marcolungo L."/>
            <person name="Rossato M."/>
            <person name="Girolomoni L."/>
            <person name="Cosentino E."/>
            <person name="Cuine S."/>
            <person name="Li-Beisson Y."/>
            <person name="Delledonne M."/>
            <person name="Ballottari M."/>
        </authorList>
    </citation>
    <scope>NUCLEOTIDE SEQUENCE</scope>
    <source>
        <strain evidence="10">211/11P</strain>
        <tissue evidence="10">Whole cell</tissue>
    </source>
</reference>
<feature type="compositionally biased region" description="Low complexity" evidence="8">
    <location>
        <begin position="199"/>
        <end position="209"/>
    </location>
</feature>
<dbReference type="InterPro" id="IPR031166">
    <property type="entry name" value="G_ENGA"/>
</dbReference>
<evidence type="ECO:0000313" key="10">
    <source>
        <dbReference type="EMBL" id="KAI3432686.1"/>
    </source>
</evidence>
<accession>A0A9D4YYD2</accession>
<dbReference type="PANTHER" id="PTHR43834:SF2">
    <property type="entry name" value="GTPASE DER"/>
    <property type="match status" value="1"/>
</dbReference>
<dbReference type="PROSITE" id="PS51712">
    <property type="entry name" value="G_ENGA"/>
    <property type="match status" value="1"/>
</dbReference>
<keyword evidence="5" id="KW-0547">Nucleotide-binding</keyword>
<evidence type="ECO:0000256" key="1">
    <source>
        <dbReference type="ARBA" id="ARBA00008279"/>
    </source>
</evidence>
<evidence type="ECO:0000256" key="3">
    <source>
        <dbReference type="ARBA" id="ARBA00022517"/>
    </source>
</evidence>